<dbReference type="VEuPathDB" id="FungiDB:MFRU_023g00460"/>
<evidence type="ECO:0008006" key="3">
    <source>
        <dbReference type="Google" id="ProtNLM"/>
    </source>
</evidence>
<dbReference type="EMBL" id="VICG01000001">
    <property type="protein sequence ID" value="KAA8577068.1"/>
    <property type="molecule type" value="Genomic_DNA"/>
</dbReference>
<dbReference type="Proteomes" id="UP000322873">
    <property type="component" value="Unassembled WGS sequence"/>
</dbReference>
<accession>A0A5M9K5G0</accession>
<organism evidence="1 2">
    <name type="scientific">Monilinia fructicola</name>
    <name type="common">Brown rot fungus</name>
    <name type="synonym">Ciboria fructicola</name>
    <dbReference type="NCBI Taxonomy" id="38448"/>
    <lineage>
        <taxon>Eukaryota</taxon>
        <taxon>Fungi</taxon>
        <taxon>Dikarya</taxon>
        <taxon>Ascomycota</taxon>
        <taxon>Pezizomycotina</taxon>
        <taxon>Leotiomycetes</taxon>
        <taxon>Helotiales</taxon>
        <taxon>Sclerotiniaceae</taxon>
        <taxon>Monilinia</taxon>
    </lineage>
</organism>
<keyword evidence="2" id="KW-1185">Reference proteome</keyword>
<name>A0A5M9K5G0_MONFR</name>
<gene>
    <name evidence="1" type="ORF">EYC84_007076</name>
</gene>
<proteinExistence type="predicted"/>
<evidence type="ECO:0000313" key="2">
    <source>
        <dbReference type="Proteomes" id="UP000322873"/>
    </source>
</evidence>
<dbReference type="AlphaFoldDB" id="A0A5M9K5G0"/>
<evidence type="ECO:0000313" key="1">
    <source>
        <dbReference type="EMBL" id="KAA8577068.1"/>
    </source>
</evidence>
<sequence length="609" mass="66206">MTYSPDPQARRRAISRLPAYLPGYPREISGQTRAIQTLLSAQVANNDRTSTPDPVPKEIFNVSFSELSRRDKPLDIMSCATPERYRLLDCTAAVSGRTLRILEFADFPRVEYAALSYVWQGNCPVNDDSRLSRQEFSVLGAEDADPIGVDVLFDACAASLACGASFARCTECIPSPLYVSSHPVGCASSCLSTRRHGGSTGHGRCKRSWPPPSVAVLFAWTHAAGEVNMSIQGEEMHGRIEVVIPRRSAMMGLAEVLGICSAGHFEFTPDSADEVASPLLIETALFGKPSTDVLRGALLSDDILLPNVAALSFATAKNLDTDEMRDFCIWQCALVRTSSRPVDMAFSIMGMLGVMLDPSDFDVDDRLGATIALAREILRQGRNASWLGISVNLPPCRYLSTFPVFPQTSVAGQATYDLPSGGRQLVQLAEAIYPNDIGLFPHHKGSMDETGYLLLDALAVMVVATPATTTTTTMSADLLYDDAMRPTQLKAVDGSTWIISADVATSSDSDRAASPPLPEPRSFAVMLGFYNGIPAVTTGNTLRAMLVTEHAKDRYHVRSYFLLSTEALQWGSTWKKHQFCVGGPEKYSLLEEGLSDQDYVHVPKIHSSS</sequence>
<comment type="caution">
    <text evidence="1">The sequence shown here is derived from an EMBL/GenBank/DDBJ whole genome shotgun (WGS) entry which is preliminary data.</text>
</comment>
<protein>
    <recommendedName>
        <fullName evidence="3">Heterokaryon incompatibility domain-containing protein</fullName>
    </recommendedName>
</protein>
<reference evidence="1 2" key="1">
    <citation type="submission" date="2019-06" db="EMBL/GenBank/DDBJ databases">
        <title>Genome Sequence of the Brown Rot Fungal Pathogen Monilinia fructicola.</title>
        <authorList>
            <person name="De Miccolis Angelini R.M."/>
            <person name="Landi L."/>
            <person name="Abate D."/>
            <person name="Pollastro S."/>
            <person name="Romanazzi G."/>
            <person name="Faretra F."/>
        </authorList>
    </citation>
    <scope>NUCLEOTIDE SEQUENCE [LARGE SCALE GENOMIC DNA]</scope>
    <source>
        <strain evidence="1 2">Mfrc123</strain>
    </source>
</reference>